<reference evidence="3" key="2">
    <citation type="submission" date="2020-09" db="EMBL/GenBank/DDBJ databases">
        <authorList>
            <person name="Sun Q."/>
            <person name="Zhou Y."/>
        </authorList>
    </citation>
    <scope>NUCLEOTIDE SEQUENCE</scope>
    <source>
        <strain evidence="3">CGMCC 4.7272</strain>
    </source>
</reference>
<gene>
    <name evidence="3" type="ORF">GCM10012282_50260</name>
</gene>
<evidence type="ECO:0000313" key="4">
    <source>
        <dbReference type="Proteomes" id="UP000625682"/>
    </source>
</evidence>
<organism evidence="3 4">
    <name type="scientific">Streptomyces lacrimifluminis</name>
    <dbReference type="NCBI Taxonomy" id="1500077"/>
    <lineage>
        <taxon>Bacteria</taxon>
        <taxon>Bacillati</taxon>
        <taxon>Actinomycetota</taxon>
        <taxon>Actinomycetes</taxon>
        <taxon>Kitasatosporales</taxon>
        <taxon>Streptomycetaceae</taxon>
        <taxon>Streptomyces</taxon>
    </lineage>
</organism>
<dbReference type="InterPro" id="IPR001387">
    <property type="entry name" value="Cro/C1-type_HTH"/>
</dbReference>
<reference evidence="3" key="1">
    <citation type="journal article" date="2014" name="Int. J. Syst. Evol. Microbiol.">
        <title>Complete genome sequence of Corynebacterium casei LMG S-19264T (=DSM 44701T), isolated from a smear-ripened cheese.</title>
        <authorList>
            <consortium name="US DOE Joint Genome Institute (JGI-PGF)"/>
            <person name="Walter F."/>
            <person name="Albersmeier A."/>
            <person name="Kalinowski J."/>
            <person name="Ruckert C."/>
        </authorList>
    </citation>
    <scope>NUCLEOTIDE SEQUENCE</scope>
    <source>
        <strain evidence="3">CGMCC 4.7272</strain>
    </source>
</reference>
<dbReference type="InterPro" id="IPR043917">
    <property type="entry name" value="DUF5753"/>
</dbReference>
<dbReference type="InterPro" id="IPR010982">
    <property type="entry name" value="Lambda_DNA-bd_dom_sf"/>
</dbReference>
<feature type="domain" description="HTH cro/C1-type" evidence="2">
    <location>
        <begin position="64"/>
        <end position="111"/>
    </location>
</feature>
<dbReference type="Proteomes" id="UP000625682">
    <property type="component" value="Unassembled WGS sequence"/>
</dbReference>
<evidence type="ECO:0000256" key="1">
    <source>
        <dbReference type="SAM" id="MobiDB-lite"/>
    </source>
</evidence>
<dbReference type="EMBL" id="BMMU01000017">
    <property type="protein sequence ID" value="GGJ47271.1"/>
    <property type="molecule type" value="Genomic_DNA"/>
</dbReference>
<dbReference type="CDD" id="cd00093">
    <property type="entry name" value="HTH_XRE"/>
    <property type="match status" value="1"/>
</dbReference>
<accession>A0A917L6C9</accession>
<feature type="region of interest" description="Disordered" evidence="1">
    <location>
        <begin position="323"/>
        <end position="418"/>
    </location>
</feature>
<proteinExistence type="predicted"/>
<protein>
    <recommendedName>
        <fullName evidence="2">HTH cro/C1-type domain-containing protein</fullName>
    </recommendedName>
</protein>
<keyword evidence="4" id="KW-1185">Reference proteome</keyword>
<dbReference type="SUPFAM" id="SSF46689">
    <property type="entry name" value="Homeodomain-like"/>
    <property type="match status" value="1"/>
</dbReference>
<comment type="caution">
    <text evidence="3">The sequence shown here is derived from an EMBL/GenBank/DDBJ whole genome shotgun (WGS) entry which is preliminary data.</text>
</comment>
<dbReference type="GO" id="GO:0003677">
    <property type="term" value="F:DNA binding"/>
    <property type="evidence" value="ECO:0007669"/>
    <property type="project" value="InterPro"/>
</dbReference>
<dbReference type="PROSITE" id="PS50943">
    <property type="entry name" value="HTH_CROC1"/>
    <property type="match status" value="1"/>
</dbReference>
<evidence type="ECO:0000313" key="3">
    <source>
        <dbReference type="EMBL" id="GGJ47271.1"/>
    </source>
</evidence>
<name>A0A917L6C9_9ACTN</name>
<dbReference type="InterPro" id="IPR009057">
    <property type="entry name" value="Homeodomain-like_sf"/>
</dbReference>
<dbReference type="Pfam" id="PF19054">
    <property type="entry name" value="DUF5753"/>
    <property type="match status" value="1"/>
</dbReference>
<dbReference type="SUPFAM" id="SSF47413">
    <property type="entry name" value="lambda repressor-like DNA-binding domains"/>
    <property type="match status" value="1"/>
</dbReference>
<evidence type="ECO:0000259" key="2">
    <source>
        <dbReference type="PROSITE" id="PS50943"/>
    </source>
</evidence>
<sequence length="418" mass="47000">MESMGKKKPRPRRSFTLEFKAEIVELCRRGDRSVGQIAKDFDLTETAVRLWGSQAEVDAGERDGLTTEYAAGLLGLDRTKVSNMESGVRATSLERIRILASNYDCADEAYVNALVALTDSRSRGWWERFRGALPQGLLDVAELEWFATRLRSYQTVHIPGLLQLGGYARAVFDSALPPLPKPQVELRVVQRLQRQQVLDRDNPVDYIAYVHEWALRMQFGGRRSTREQLTHLCEASERKHVDVRVLPVEAGAFPGAGHAVLYADGAVPQLDTVQLDSAHGGEFTHAESQLAKYRAHMDWWHTHTLSPQDSRDLIHAIAQQLRGEPSCLRSPGKSPSVPKETTASAIRHRPPQQRLHRHRRPGGHLSHRHPRSPPHPHPRHQGRQSRPPPVAQGNWWPVGRRRGDNDLLRETVGASPAA</sequence>
<feature type="compositionally biased region" description="Basic residues" evidence="1">
    <location>
        <begin position="346"/>
        <end position="383"/>
    </location>
</feature>
<dbReference type="AlphaFoldDB" id="A0A917L6C9"/>